<comment type="caution">
    <text evidence="2">The sequence shown here is derived from an EMBL/GenBank/DDBJ whole genome shotgun (WGS) entry which is preliminary data.</text>
</comment>
<dbReference type="PROSITE" id="PS51257">
    <property type="entry name" value="PROKAR_LIPOPROTEIN"/>
    <property type="match status" value="1"/>
</dbReference>
<sequence>MVIVRTTAVIAVAAATLAACSPGEASRSTPRVVDPCGAIGPSCTRAGAGSVADGGALQGIAVVEGVDGSAELRVVFGDGRGVASAVVPRAQYVYSEAVTSDVALYDLDDRPGAEVVVGRGSDGTHAWFGVYTFDGRRLVPVPGPRDVEDSQTGMWKLLVGARQSQIVCGDSRVTVRAASQGDDYFACRDELTTRVDYRSA</sequence>
<feature type="signal peptide" evidence="1">
    <location>
        <begin position="1"/>
        <end position="25"/>
    </location>
</feature>
<proteinExistence type="predicted"/>
<evidence type="ECO:0000313" key="2">
    <source>
        <dbReference type="EMBL" id="GEE01608.1"/>
    </source>
</evidence>
<reference evidence="3" key="1">
    <citation type="submission" date="2019-06" db="EMBL/GenBank/DDBJ databases">
        <title>Gordonia isolated from sludge of a wastewater treatment plant.</title>
        <authorList>
            <person name="Tamura T."/>
            <person name="Aoyama K."/>
            <person name="Kang Y."/>
            <person name="Saito S."/>
            <person name="Akiyama N."/>
            <person name="Yazawa K."/>
            <person name="Gonoi T."/>
            <person name="Mikami Y."/>
        </authorList>
    </citation>
    <scope>NUCLEOTIDE SEQUENCE [LARGE SCALE GENOMIC DNA]</scope>
    <source>
        <strain evidence="3">NBRC 107696</strain>
    </source>
</reference>
<dbReference type="EMBL" id="BJOV01000003">
    <property type="protein sequence ID" value="GEE01608.1"/>
    <property type="molecule type" value="Genomic_DNA"/>
</dbReference>
<dbReference type="OrthoDB" id="4381623at2"/>
<keyword evidence="1" id="KW-0732">Signal</keyword>
<name>A0A7I9V895_9ACTN</name>
<keyword evidence="3" id="KW-1185">Reference proteome</keyword>
<dbReference type="Proteomes" id="UP000444960">
    <property type="component" value="Unassembled WGS sequence"/>
</dbReference>
<gene>
    <name evidence="2" type="ORF">nbrc107696_20540</name>
</gene>
<evidence type="ECO:0008006" key="4">
    <source>
        <dbReference type="Google" id="ProtNLM"/>
    </source>
</evidence>
<evidence type="ECO:0000256" key="1">
    <source>
        <dbReference type="SAM" id="SignalP"/>
    </source>
</evidence>
<dbReference type="RefSeq" id="WP_161895378.1">
    <property type="nucleotide sequence ID" value="NZ_BJOV01000003.1"/>
</dbReference>
<protein>
    <recommendedName>
        <fullName evidence="4">Lipoprotein</fullName>
    </recommendedName>
</protein>
<organism evidence="2 3">
    <name type="scientific">Gordonia spumicola</name>
    <dbReference type="NCBI Taxonomy" id="589161"/>
    <lineage>
        <taxon>Bacteria</taxon>
        <taxon>Bacillati</taxon>
        <taxon>Actinomycetota</taxon>
        <taxon>Actinomycetes</taxon>
        <taxon>Mycobacteriales</taxon>
        <taxon>Gordoniaceae</taxon>
        <taxon>Gordonia</taxon>
    </lineage>
</organism>
<dbReference type="AlphaFoldDB" id="A0A7I9V895"/>
<feature type="chain" id="PRO_5029840026" description="Lipoprotein" evidence="1">
    <location>
        <begin position="26"/>
        <end position="200"/>
    </location>
</feature>
<evidence type="ECO:0000313" key="3">
    <source>
        <dbReference type="Proteomes" id="UP000444960"/>
    </source>
</evidence>
<accession>A0A7I9V895</accession>